<keyword evidence="7" id="KW-1133">Transmembrane helix</keyword>
<keyword evidence="15" id="KW-1185">Reference proteome</keyword>
<dbReference type="AlphaFoldDB" id="A0A5J5D535"/>
<dbReference type="GO" id="GO:0046872">
    <property type="term" value="F:metal ion binding"/>
    <property type="evidence" value="ECO:0007669"/>
    <property type="project" value="UniProtKB-KW"/>
</dbReference>
<evidence type="ECO:0000256" key="13">
    <source>
        <dbReference type="SAM" id="MobiDB-lite"/>
    </source>
</evidence>
<dbReference type="InterPro" id="IPR005027">
    <property type="entry name" value="Glyco_trans_43"/>
</dbReference>
<feature type="compositionally biased region" description="Low complexity" evidence="13">
    <location>
        <begin position="1"/>
        <end position="15"/>
    </location>
</feature>
<dbReference type="SUPFAM" id="SSF53448">
    <property type="entry name" value="Nucleotide-diphospho-sugar transferases"/>
    <property type="match status" value="1"/>
</dbReference>
<comment type="subcellular location">
    <subcellularLocation>
        <location evidence="12">Golgi apparatus membrane</location>
        <topology evidence="12">Single-pass type II membrane protein</topology>
    </subcellularLocation>
    <subcellularLocation>
        <location evidence="1">Membrane</location>
        <topology evidence="1">Single-pass type II membrane protein</topology>
    </subcellularLocation>
</comment>
<proteinExistence type="inferred from homology"/>
<evidence type="ECO:0000256" key="3">
    <source>
        <dbReference type="ARBA" id="ARBA00012641"/>
    </source>
</evidence>
<dbReference type="EMBL" id="VOFY01000010">
    <property type="protein sequence ID" value="KAA8589167.1"/>
    <property type="molecule type" value="Genomic_DNA"/>
</dbReference>
<evidence type="ECO:0000256" key="7">
    <source>
        <dbReference type="ARBA" id="ARBA00022989"/>
    </source>
</evidence>
<dbReference type="Pfam" id="PF03360">
    <property type="entry name" value="Glyco_transf_43"/>
    <property type="match status" value="1"/>
</dbReference>
<comment type="caution">
    <text evidence="14">The sequence shown here is derived from an EMBL/GenBank/DDBJ whole genome shotgun (WGS) entry which is preliminary data.</text>
</comment>
<evidence type="ECO:0000256" key="8">
    <source>
        <dbReference type="ARBA" id="ARBA00023136"/>
    </source>
</evidence>
<feature type="compositionally biased region" description="Low complexity" evidence="13">
    <location>
        <begin position="221"/>
        <end position="234"/>
    </location>
</feature>
<evidence type="ECO:0000256" key="9">
    <source>
        <dbReference type="ARBA" id="ARBA00023180"/>
    </source>
</evidence>
<evidence type="ECO:0000256" key="12">
    <source>
        <dbReference type="RuleBase" id="RU363127"/>
    </source>
</evidence>
<reference evidence="14 15" key="1">
    <citation type="submission" date="2019-08" db="EMBL/GenBank/DDBJ databases">
        <title>A chromosome-level genome assembly, high-density linkage maps, and genome scans reveal the genomic architecture of hybrid incompatibilities underlying speciation via character displacement in darters (Percidae: Etheostominae).</title>
        <authorList>
            <person name="Moran R.L."/>
            <person name="Catchen J.M."/>
            <person name="Fuller R.C."/>
        </authorList>
    </citation>
    <scope>NUCLEOTIDE SEQUENCE [LARGE SCALE GENOMIC DNA]</scope>
    <source>
        <strain evidence="14">EspeVRDwgs_2016</strain>
        <tissue evidence="14">Muscle</tissue>
    </source>
</reference>
<feature type="region of interest" description="Disordered" evidence="13">
    <location>
        <begin position="606"/>
        <end position="639"/>
    </location>
</feature>
<keyword evidence="9" id="KW-0325">Glycoprotein</keyword>
<dbReference type="UniPathway" id="UPA00378"/>
<keyword evidence="12" id="KW-0333">Golgi apparatus</keyword>
<comment type="similarity">
    <text evidence="2 12">Belongs to the glycosyltransferase 43 family.</text>
</comment>
<evidence type="ECO:0000256" key="11">
    <source>
        <dbReference type="PIRSR" id="PIRSR605027-3"/>
    </source>
</evidence>
<evidence type="ECO:0000313" key="14">
    <source>
        <dbReference type="EMBL" id="KAA8589167.1"/>
    </source>
</evidence>
<evidence type="ECO:0000256" key="1">
    <source>
        <dbReference type="ARBA" id="ARBA00004606"/>
    </source>
</evidence>
<dbReference type="PANTHER" id="PTHR10896:SF8">
    <property type="entry name" value="GALACTOSYLGALACTOSYLXYLOSYLPROTEIN 3-BETA-GLUCURONOSYLTRANSFERASE 2"/>
    <property type="match status" value="1"/>
</dbReference>
<keyword evidence="11 12" id="KW-0464">Manganese</keyword>
<feature type="region of interest" description="Disordered" evidence="13">
    <location>
        <begin position="285"/>
        <end position="317"/>
    </location>
</feature>
<feature type="binding site" evidence="11">
    <location>
        <position position="521"/>
    </location>
    <ligand>
        <name>Mn(2+)</name>
        <dbReference type="ChEBI" id="CHEBI:29035"/>
    </ligand>
</feature>
<dbReference type="EC" id="2.4.1.135" evidence="3 12"/>
<keyword evidence="4 12" id="KW-0808">Transferase</keyword>
<feature type="compositionally biased region" description="Basic and acidic residues" evidence="13">
    <location>
        <begin position="606"/>
        <end position="628"/>
    </location>
</feature>
<comment type="pathway">
    <text evidence="12">Protein modification; protein glycosylation.</text>
</comment>
<evidence type="ECO:0000256" key="6">
    <source>
        <dbReference type="ARBA" id="ARBA00022968"/>
    </source>
</evidence>
<dbReference type="GO" id="GO:0050650">
    <property type="term" value="P:chondroitin sulfate proteoglycan biosynthetic process"/>
    <property type="evidence" value="ECO:0007669"/>
    <property type="project" value="TreeGrafter"/>
</dbReference>
<keyword evidence="6 12" id="KW-0735">Signal-anchor</keyword>
<protein>
    <recommendedName>
        <fullName evidence="3 12">Galactosylgalactosylxylosylprotein 3-beta-glucuronosyltransferase</fullName>
        <ecNumber evidence="3 12">2.4.1.135</ecNumber>
    </recommendedName>
</protein>
<dbReference type="GO" id="GO:0015018">
    <property type="term" value="F:galactosylgalactosylxylosylprotein 3-beta-glucuronosyltransferase activity"/>
    <property type="evidence" value="ECO:0007669"/>
    <property type="project" value="UniProtKB-UniRule"/>
</dbReference>
<keyword evidence="8" id="KW-0472">Membrane</keyword>
<feature type="compositionally biased region" description="Basic and acidic residues" evidence="13">
    <location>
        <begin position="294"/>
        <end position="309"/>
    </location>
</feature>
<evidence type="ECO:0000313" key="15">
    <source>
        <dbReference type="Proteomes" id="UP000327493"/>
    </source>
</evidence>
<accession>A0A5J5D535</accession>
<comment type="cofactor">
    <cofactor evidence="11 12">
        <name>Mn(2+)</name>
        <dbReference type="ChEBI" id="CHEBI:29035"/>
    </cofactor>
</comment>
<feature type="region of interest" description="Disordered" evidence="13">
    <location>
        <begin position="1"/>
        <end position="35"/>
    </location>
</feature>
<gene>
    <name evidence="14" type="ORF">FQN60_010512</name>
</gene>
<dbReference type="GO" id="GO:0005975">
    <property type="term" value="P:carbohydrate metabolic process"/>
    <property type="evidence" value="ECO:0007669"/>
    <property type="project" value="TreeGrafter"/>
</dbReference>
<evidence type="ECO:0000256" key="4">
    <source>
        <dbReference type="ARBA" id="ARBA00022679"/>
    </source>
</evidence>
<evidence type="ECO:0000256" key="2">
    <source>
        <dbReference type="ARBA" id="ARBA00007706"/>
    </source>
</evidence>
<organism evidence="14 15">
    <name type="scientific">Etheostoma spectabile</name>
    <name type="common">orangethroat darter</name>
    <dbReference type="NCBI Taxonomy" id="54343"/>
    <lineage>
        <taxon>Eukaryota</taxon>
        <taxon>Metazoa</taxon>
        <taxon>Chordata</taxon>
        <taxon>Craniata</taxon>
        <taxon>Vertebrata</taxon>
        <taxon>Euteleostomi</taxon>
        <taxon>Actinopterygii</taxon>
        <taxon>Neopterygii</taxon>
        <taxon>Teleostei</taxon>
        <taxon>Neoteleostei</taxon>
        <taxon>Acanthomorphata</taxon>
        <taxon>Eupercaria</taxon>
        <taxon>Perciformes</taxon>
        <taxon>Percoidei</taxon>
        <taxon>Percidae</taxon>
        <taxon>Etheostomatinae</taxon>
        <taxon>Etheostoma</taxon>
    </lineage>
</organism>
<dbReference type="GO" id="GO:0000139">
    <property type="term" value="C:Golgi membrane"/>
    <property type="evidence" value="ECO:0007669"/>
    <property type="project" value="UniProtKB-SubCell"/>
</dbReference>
<feature type="compositionally biased region" description="Basic and acidic residues" evidence="13">
    <location>
        <begin position="16"/>
        <end position="26"/>
    </location>
</feature>
<dbReference type="PANTHER" id="PTHR10896">
    <property type="entry name" value="GALACTOSYLGALACTOSYLXYLOSYLPROTEIN 3-BETA-GLUCURONOSYLTRANSFERASE BETA-1,3-GLUCURONYLTRANSFERASE"/>
    <property type="match status" value="1"/>
</dbReference>
<dbReference type="InterPro" id="IPR029044">
    <property type="entry name" value="Nucleotide-diphossugar_trans"/>
</dbReference>
<feature type="region of interest" description="Disordered" evidence="13">
    <location>
        <begin position="221"/>
        <end position="259"/>
    </location>
</feature>
<keyword evidence="5" id="KW-0812">Transmembrane</keyword>
<evidence type="ECO:0000256" key="10">
    <source>
        <dbReference type="ARBA" id="ARBA00047979"/>
    </source>
</evidence>
<sequence>MPPSSSAAAGSSLSESDPHVESHSSTRETTVPASLNPACDTDVTLIIRCSQPASWDCCCKGLEESAEREGSGWRLRSEAEAELRLGGGYSQESDEIRVVREDGSRQAGNSRRQQIILNLLTGFNLLLSDAANHRMHSLGTIVEGKRKQSLCITERHLDHYHHAEITTSATIRELCINSDRMAGVNMKMDYAERWLGDCKVLSSIRSPLLCCAPAPPPLPYYPQTQSSAPSSPSDAPRRRTSVASHRPAQGGPRLVSSPLETKLRDGTTWACNGVFERVIPRRVRRRRSTQVPSEGREGGGEGGGLRREGPGGTGGTHATEGFVLCINRITGFGKERLLELRRLARCLSVCDGVREREGARRFFILLPWVLIVIIMIDMDSKRTVRAPAAARTGRAQRAARNGDPGVGGAQNQSALPVIYAITPTYTRPVQKAELTRLAHAFRQVPRFHWIVVEDSTTRTELVARFLARCGVPYTHLHVFTPRRFKRTGMPRATEQRNVALAWLRQHRGTRDAGVVFFADDDNTYSLELFEEGRGARVDYPREPQRSQTVSWLRNTLLYTTSLSLSINTEDRRWDECTAAVGAASSGYHAHLLTRSGKILEPEELESLKNDLREKGRQQQKRNEGEGFWRHTGKLKGPQY</sequence>
<dbReference type="Proteomes" id="UP000327493">
    <property type="component" value="Chromosome 10"/>
</dbReference>
<comment type="catalytic activity">
    <reaction evidence="10 12">
        <text>3-O-(beta-D-galactosyl-(1-&gt;3)-beta-D-galactosyl-(1-&gt;4)-beta-D-xylosyl)-L-seryl-[protein] + UDP-alpha-D-glucuronate = 3-O-(beta-D-GlcA-(1-&gt;3)-beta-D-Gal-(1-&gt;3)-beta-D-Gal-(1-&gt;4)-beta-D-Xyl)-L-seryl-[protein] + UDP + H(+)</text>
        <dbReference type="Rhea" id="RHEA:24168"/>
        <dbReference type="Rhea" id="RHEA-COMP:12571"/>
        <dbReference type="Rhea" id="RHEA-COMP:12573"/>
        <dbReference type="ChEBI" id="CHEBI:15378"/>
        <dbReference type="ChEBI" id="CHEBI:58052"/>
        <dbReference type="ChEBI" id="CHEBI:58223"/>
        <dbReference type="ChEBI" id="CHEBI:132090"/>
        <dbReference type="ChEBI" id="CHEBI:132093"/>
        <dbReference type="EC" id="2.4.1.135"/>
    </reaction>
</comment>
<dbReference type="Gene3D" id="3.90.550.10">
    <property type="entry name" value="Spore Coat Polysaccharide Biosynthesis Protein SpsA, Chain A"/>
    <property type="match status" value="1"/>
</dbReference>
<keyword evidence="11 12" id="KW-0479">Metal-binding</keyword>
<name>A0A5J5D535_9PERO</name>
<evidence type="ECO:0000256" key="5">
    <source>
        <dbReference type="ARBA" id="ARBA00022692"/>
    </source>
</evidence>